<dbReference type="EMBL" id="ML769740">
    <property type="protein sequence ID" value="KAE9388516.1"/>
    <property type="molecule type" value="Genomic_DNA"/>
</dbReference>
<gene>
    <name evidence="1" type="ORF">BT96DRAFT_1073530</name>
</gene>
<evidence type="ECO:0000313" key="2">
    <source>
        <dbReference type="Proteomes" id="UP000799118"/>
    </source>
</evidence>
<dbReference type="Proteomes" id="UP000799118">
    <property type="component" value="Unassembled WGS sequence"/>
</dbReference>
<dbReference type="AlphaFoldDB" id="A0A6A4GSU7"/>
<proteinExistence type="predicted"/>
<evidence type="ECO:0000313" key="1">
    <source>
        <dbReference type="EMBL" id="KAE9388516.1"/>
    </source>
</evidence>
<accession>A0A6A4GSU7</accession>
<organism evidence="1 2">
    <name type="scientific">Gymnopus androsaceus JB14</name>
    <dbReference type="NCBI Taxonomy" id="1447944"/>
    <lineage>
        <taxon>Eukaryota</taxon>
        <taxon>Fungi</taxon>
        <taxon>Dikarya</taxon>
        <taxon>Basidiomycota</taxon>
        <taxon>Agaricomycotina</taxon>
        <taxon>Agaricomycetes</taxon>
        <taxon>Agaricomycetidae</taxon>
        <taxon>Agaricales</taxon>
        <taxon>Marasmiineae</taxon>
        <taxon>Omphalotaceae</taxon>
        <taxon>Gymnopus</taxon>
    </lineage>
</organism>
<keyword evidence="2" id="KW-1185">Reference proteome</keyword>
<name>A0A6A4GSU7_9AGAR</name>
<protein>
    <submittedName>
        <fullName evidence="1">Uncharacterized protein</fullName>
    </submittedName>
</protein>
<reference evidence="1" key="1">
    <citation type="journal article" date="2019" name="Environ. Microbiol.">
        <title>Fungal ecological strategies reflected in gene transcription - a case study of two litter decomposers.</title>
        <authorList>
            <person name="Barbi F."/>
            <person name="Kohler A."/>
            <person name="Barry K."/>
            <person name="Baskaran P."/>
            <person name="Daum C."/>
            <person name="Fauchery L."/>
            <person name="Ihrmark K."/>
            <person name="Kuo A."/>
            <person name="LaButti K."/>
            <person name="Lipzen A."/>
            <person name="Morin E."/>
            <person name="Grigoriev I.V."/>
            <person name="Henrissat B."/>
            <person name="Lindahl B."/>
            <person name="Martin F."/>
        </authorList>
    </citation>
    <scope>NUCLEOTIDE SEQUENCE</scope>
    <source>
        <strain evidence="1">JB14</strain>
    </source>
</reference>
<sequence>MSQAKLARECKIQDAESISLINQGTTLIIETIFSKYEDVVSVQAAIDARNANAQHELDPKHKHKQMVYSESPEPESHIEVSHAAPPSAIKPAHEQKWQAVGTRFPITIPAAPAPPIAVPAAPAAPIATPAPCFITTLGPVLGLPGLNLVDSDGESVHSDGKPKDEDVRDPANIAQADLHANTAARNIPSKTVQELQEFIIRRLTDELESLLRAEDPQALRNVLNKILNNIRVTNAENPLLSVPKVNTLFRPSLMHPTSKVDDNLSFDNDLPLNVDTKEEMSGLDEDKEALRNLNQAYLIEQDQLGDVVGIITVNYSHLGDFCIYYVQCKQRSRELYKAQSAQTFNLWTFAIPKQVVAPAVAYPEYKKEQDSTGFPLAREHDPVPLQKVLNPRACWPPRVHLQTTDPSALAEQYHMQTSVDCSKGCCRSNCRHLGRWCRLLSQVIDGASGFACVRQTYTSLTSAEVIPDDDLLLFLKLVGQTHSFKLGNIHPKSWPFSPEEEVLVLMMDTSPDPEQVPADPGTCFPRIRPRSQVSLQ</sequence>